<dbReference type="Proteomes" id="UP001054811">
    <property type="component" value="Chromosome"/>
</dbReference>
<evidence type="ECO:0000256" key="1">
    <source>
        <dbReference type="SAM" id="MobiDB-lite"/>
    </source>
</evidence>
<feature type="region of interest" description="Disordered" evidence="1">
    <location>
        <begin position="397"/>
        <end position="428"/>
    </location>
</feature>
<gene>
    <name evidence="3" type="ORF">L2X98_27275</name>
</gene>
<name>A0ABY5NGR3_9MICO</name>
<protein>
    <recommendedName>
        <fullName evidence="2">GCVT N-terminal domain-containing protein</fullName>
    </recommendedName>
</protein>
<dbReference type="InterPro" id="IPR027266">
    <property type="entry name" value="TrmE/GcvT-like"/>
</dbReference>
<dbReference type="SUPFAM" id="SSF101790">
    <property type="entry name" value="Aminomethyltransferase beta-barrel domain"/>
    <property type="match status" value="1"/>
</dbReference>
<dbReference type="InterPro" id="IPR028896">
    <property type="entry name" value="GcvT/YgfZ/DmdA"/>
</dbReference>
<dbReference type="Gene3D" id="3.30.1360.120">
    <property type="entry name" value="Probable tRNA modification gtpase trme, domain 1"/>
    <property type="match status" value="1"/>
</dbReference>
<dbReference type="EMBL" id="CP091139">
    <property type="protein sequence ID" value="UUT34345.1"/>
    <property type="molecule type" value="Genomic_DNA"/>
</dbReference>
<reference evidence="3" key="1">
    <citation type="submission" date="2022-01" db="EMBL/GenBank/DDBJ databases">
        <title>Microbacterium eymi and Microbacterium rhizovicinus sp. nov., isolated from the rhizospheric soil of Elymus tsukushiensis, a plant native to the Dokdo Islands, Republic of Korea.</title>
        <authorList>
            <person name="Hwang Y.J."/>
        </authorList>
    </citation>
    <scope>NUCLEOTIDE SEQUENCE</scope>
    <source>
        <strain evidence="3">KUDC0405</strain>
    </source>
</reference>
<organism evidence="3 4">
    <name type="scientific">Microbacterium elymi</name>
    <dbReference type="NCBI Taxonomy" id="2909587"/>
    <lineage>
        <taxon>Bacteria</taxon>
        <taxon>Bacillati</taxon>
        <taxon>Actinomycetota</taxon>
        <taxon>Actinomycetes</taxon>
        <taxon>Micrococcales</taxon>
        <taxon>Microbacteriaceae</taxon>
        <taxon>Microbacterium</taxon>
    </lineage>
</organism>
<sequence>MTNYTLESMRRTPAGYAWSRFGEPEYTTWFDENIAWKKTCYIGDWSFLWQHRITGPDALRLISEHTVNTVKGFRIGQSKHAIHTNSDGKIIHEGVLTKFGEDDYLVHGRGGFWLRFNAERGGYNATVAQENWFILQVSGPLSIKLLHKLDPRDGLLETGYMHVSPIRIAGHDIWALRQGMSGELGFELQGPIELKDDVYAALWDAGQEFGIRRMGGRGAPINHLEAGYPTIATEYIPAIFDNPDYLEYFMSSMPKFALPAYIAGSFGGDSIEDYYRTPVELGWARMISGDHEFPGREALLAEKENPRRVLRSLEWNSDDVADILSSFVLDENHYTYMELPRDQRGFMWADRVERDGRVLGVSTSRGFSYWFRKTLSLATIDVDAAEPGSQLEVVWGNPGDPEKRVPVTVHPSPYKAPHAKDSLLDAVQ</sequence>
<dbReference type="PIRSF" id="PIRSF006487">
    <property type="entry name" value="GcvT"/>
    <property type="match status" value="1"/>
</dbReference>
<accession>A0ABY5NGR3</accession>
<proteinExistence type="predicted"/>
<dbReference type="InterPro" id="IPR006222">
    <property type="entry name" value="GCVT_N"/>
</dbReference>
<feature type="domain" description="GCVT N-terminal" evidence="2">
    <location>
        <begin position="29"/>
        <end position="236"/>
    </location>
</feature>
<evidence type="ECO:0000313" key="4">
    <source>
        <dbReference type="Proteomes" id="UP001054811"/>
    </source>
</evidence>
<dbReference type="InterPro" id="IPR029043">
    <property type="entry name" value="GcvT/YgfZ_C"/>
</dbReference>
<dbReference type="PANTHER" id="PTHR43757:SF2">
    <property type="entry name" value="AMINOMETHYLTRANSFERASE, MITOCHONDRIAL"/>
    <property type="match status" value="1"/>
</dbReference>
<dbReference type="SUPFAM" id="SSF103025">
    <property type="entry name" value="Folate-binding domain"/>
    <property type="match status" value="1"/>
</dbReference>
<keyword evidence="4" id="KW-1185">Reference proteome</keyword>
<evidence type="ECO:0000313" key="3">
    <source>
        <dbReference type="EMBL" id="UUT34345.1"/>
    </source>
</evidence>
<dbReference type="PANTHER" id="PTHR43757">
    <property type="entry name" value="AMINOMETHYLTRANSFERASE"/>
    <property type="match status" value="1"/>
</dbReference>
<evidence type="ECO:0000259" key="2">
    <source>
        <dbReference type="Pfam" id="PF01571"/>
    </source>
</evidence>
<dbReference type="RefSeq" id="WP_259610861.1">
    <property type="nucleotide sequence ID" value="NZ_CP091139.2"/>
</dbReference>
<feature type="compositionally biased region" description="Basic and acidic residues" evidence="1">
    <location>
        <begin position="418"/>
        <end position="428"/>
    </location>
</feature>
<dbReference type="Pfam" id="PF01571">
    <property type="entry name" value="GCV_T"/>
    <property type="match status" value="1"/>
</dbReference>